<dbReference type="PANTHER" id="PTHR30615">
    <property type="entry name" value="UNCHARACTERIZED PROTEIN YJBQ-RELATED"/>
    <property type="match status" value="1"/>
</dbReference>
<dbReference type="PROSITE" id="PS01314">
    <property type="entry name" value="UPF0047"/>
    <property type="match status" value="1"/>
</dbReference>
<protein>
    <submittedName>
        <fullName evidence="3">Secondary thiamine-phosphate synthase enzyme</fullName>
    </submittedName>
</protein>
<name>A0ABT1JPG2_ACTCY</name>
<dbReference type="Pfam" id="PF01894">
    <property type="entry name" value="YjbQ"/>
    <property type="match status" value="1"/>
</dbReference>
<dbReference type="PANTHER" id="PTHR30615:SF8">
    <property type="entry name" value="UPF0047 PROTEIN C4A8.02C"/>
    <property type="match status" value="1"/>
</dbReference>
<dbReference type="InterPro" id="IPR001602">
    <property type="entry name" value="UPF0047_YjbQ-like"/>
</dbReference>
<dbReference type="SUPFAM" id="SSF111038">
    <property type="entry name" value="YjbQ-like"/>
    <property type="match status" value="1"/>
</dbReference>
<comment type="caution">
    <text evidence="3">The sequence shown here is derived from an EMBL/GenBank/DDBJ whole genome shotgun (WGS) entry which is preliminary data.</text>
</comment>
<dbReference type="NCBIfam" id="TIGR00149">
    <property type="entry name" value="TIGR00149_YjbQ"/>
    <property type="match status" value="1"/>
</dbReference>
<gene>
    <name evidence="3" type="ORF">G443_004683</name>
</gene>
<evidence type="ECO:0000313" key="4">
    <source>
        <dbReference type="Proteomes" id="UP000791080"/>
    </source>
</evidence>
<feature type="region of interest" description="Disordered" evidence="2">
    <location>
        <begin position="1"/>
        <end position="21"/>
    </location>
</feature>
<evidence type="ECO:0000256" key="1">
    <source>
        <dbReference type="ARBA" id="ARBA00005534"/>
    </source>
</evidence>
<sequence>MPGPREPRASLERSSGRLGVPAAAGAEAVRWSGAPRVPRRRALRAALLGRDSSTRRTTHLGPVLRCGGHHRAPKVDTVLSEEFEIRTGSVEVVYDLTAECEQFLSRVPRADGLLNVWVPHATAGLAVLETGAGSDEDLLTALNDLLPRDDRWRHQHGTPGHGRDHVLPALVPPSVTVPVLSGRMALGTWQSVCLVDTNVDNPVRRVRLSFLAG</sequence>
<evidence type="ECO:0000256" key="2">
    <source>
        <dbReference type="SAM" id="MobiDB-lite"/>
    </source>
</evidence>
<dbReference type="Gene3D" id="2.60.120.460">
    <property type="entry name" value="YjbQ-like"/>
    <property type="match status" value="1"/>
</dbReference>
<dbReference type="Proteomes" id="UP000791080">
    <property type="component" value="Unassembled WGS sequence"/>
</dbReference>
<proteinExistence type="inferred from homology"/>
<keyword evidence="4" id="KW-1185">Reference proteome</keyword>
<evidence type="ECO:0000313" key="3">
    <source>
        <dbReference type="EMBL" id="MCP2334413.1"/>
    </source>
</evidence>
<comment type="similarity">
    <text evidence="1">Belongs to the UPF0047 family.</text>
</comment>
<dbReference type="EMBL" id="AUBJ02000001">
    <property type="protein sequence ID" value="MCP2334413.1"/>
    <property type="molecule type" value="Genomic_DNA"/>
</dbReference>
<reference evidence="3 4" key="1">
    <citation type="submission" date="2022-06" db="EMBL/GenBank/DDBJ databases">
        <title>Genomic Encyclopedia of Type Strains, Phase I: the one thousand microbial genomes (KMG-I) project.</title>
        <authorList>
            <person name="Kyrpides N."/>
        </authorList>
    </citation>
    <scope>NUCLEOTIDE SEQUENCE [LARGE SCALE GENOMIC DNA]</scope>
    <source>
        <strain evidence="3 4">DSM 43889</strain>
    </source>
</reference>
<feature type="compositionally biased region" description="Basic and acidic residues" evidence="2">
    <location>
        <begin position="1"/>
        <end position="15"/>
    </location>
</feature>
<dbReference type="InterPro" id="IPR035917">
    <property type="entry name" value="YjbQ-like_sf"/>
</dbReference>
<accession>A0ABT1JPG2</accession>
<organism evidence="3 4">
    <name type="scientific">Actinoalloteichus caeruleus DSM 43889</name>
    <dbReference type="NCBI Taxonomy" id="1120930"/>
    <lineage>
        <taxon>Bacteria</taxon>
        <taxon>Bacillati</taxon>
        <taxon>Actinomycetota</taxon>
        <taxon>Actinomycetes</taxon>
        <taxon>Pseudonocardiales</taxon>
        <taxon>Pseudonocardiaceae</taxon>
        <taxon>Actinoalloteichus</taxon>
        <taxon>Actinoalloteichus cyanogriseus</taxon>
    </lineage>
</organism>